<feature type="transmembrane region" description="Helical" evidence="6">
    <location>
        <begin position="311"/>
        <end position="335"/>
    </location>
</feature>
<feature type="transmembrane region" description="Helical" evidence="6">
    <location>
        <begin position="184"/>
        <end position="205"/>
    </location>
</feature>
<feature type="transmembrane region" description="Helical" evidence="6">
    <location>
        <begin position="440"/>
        <end position="459"/>
    </location>
</feature>
<keyword evidence="2" id="KW-1003">Cell membrane</keyword>
<evidence type="ECO:0000313" key="8">
    <source>
        <dbReference type="Proteomes" id="UP000002709"/>
    </source>
</evidence>
<comment type="subcellular location">
    <subcellularLocation>
        <location evidence="1">Cell membrane</location>
        <topology evidence="1">Multi-pass membrane protein</topology>
    </subcellularLocation>
</comment>
<dbReference type="RefSeq" id="WP_011357514.1">
    <property type="nucleotide sequence ID" value="NC_007512.1"/>
</dbReference>
<evidence type="ECO:0000256" key="4">
    <source>
        <dbReference type="ARBA" id="ARBA00022989"/>
    </source>
</evidence>
<protein>
    <submittedName>
        <fullName evidence="7">O-antigen transporter-like protein</fullName>
    </submittedName>
</protein>
<feature type="transmembrane region" description="Helical" evidence="6">
    <location>
        <begin position="89"/>
        <end position="113"/>
    </location>
</feature>
<dbReference type="InterPro" id="IPR050833">
    <property type="entry name" value="Poly_Biosynth_Transport"/>
</dbReference>
<name>Q3B4U1_CHLL3</name>
<feature type="transmembrane region" description="Helical" evidence="6">
    <location>
        <begin position="38"/>
        <end position="58"/>
    </location>
</feature>
<feature type="transmembrane region" description="Helical" evidence="6">
    <location>
        <begin position="402"/>
        <end position="419"/>
    </location>
</feature>
<reference evidence="8" key="1">
    <citation type="submission" date="2005-08" db="EMBL/GenBank/DDBJ databases">
        <title>Complete sequence of Pelodictyon luteolum DSM 273.</title>
        <authorList>
            <consortium name="US DOE Joint Genome Institute"/>
            <person name="Copeland A."/>
            <person name="Lucas S."/>
            <person name="Lapidus A."/>
            <person name="Barry K."/>
            <person name="Detter J.C."/>
            <person name="Glavina T."/>
            <person name="Hammon N."/>
            <person name="Israni S."/>
            <person name="Pitluck S."/>
            <person name="Bryant D."/>
            <person name="Schmutz J."/>
            <person name="Larimer F."/>
            <person name="Land M."/>
            <person name="Kyrpides N."/>
            <person name="Ivanova N."/>
            <person name="Richardson P."/>
        </authorList>
    </citation>
    <scope>NUCLEOTIDE SEQUENCE [LARGE SCALE GENOMIC DNA]</scope>
    <source>
        <strain evidence="8">DSM 273 / BCRC 81028 / 2530</strain>
    </source>
</reference>
<keyword evidence="8" id="KW-1185">Reference proteome</keyword>
<evidence type="ECO:0000313" key="7">
    <source>
        <dbReference type="EMBL" id="ABB23640.1"/>
    </source>
</evidence>
<dbReference type="STRING" id="319225.Plut_0767"/>
<feature type="transmembrane region" description="Helical" evidence="6">
    <location>
        <begin position="378"/>
        <end position="396"/>
    </location>
</feature>
<evidence type="ECO:0000256" key="2">
    <source>
        <dbReference type="ARBA" id="ARBA00022475"/>
    </source>
</evidence>
<evidence type="ECO:0000256" key="5">
    <source>
        <dbReference type="ARBA" id="ARBA00023136"/>
    </source>
</evidence>
<feature type="transmembrane region" description="Helical" evidence="6">
    <location>
        <begin position="155"/>
        <end position="178"/>
    </location>
</feature>
<dbReference type="PANTHER" id="PTHR30250">
    <property type="entry name" value="PST FAMILY PREDICTED COLANIC ACID TRANSPORTER"/>
    <property type="match status" value="1"/>
</dbReference>
<dbReference type="KEGG" id="plt:Plut_0767"/>
<dbReference type="PANTHER" id="PTHR30250:SF26">
    <property type="entry name" value="PSMA PROTEIN"/>
    <property type="match status" value="1"/>
</dbReference>
<evidence type="ECO:0000256" key="1">
    <source>
        <dbReference type="ARBA" id="ARBA00004651"/>
    </source>
</evidence>
<feature type="transmembrane region" description="Helical" evidence="6">
    <location>
        <begin position="347"/>
        <end position="366"/>
    </location>
</feature>
<dbReference type="GO" id="GO:0005886">
    <property type="term" value="C:plasma membrane"/>
    <property type="evidence" value="ECO:0007669"/>
    <property type="project" value="UniProtKB-SubCell"/>
</dbReference>
<dbReference type="HOGENOM" id="CLU_040791_0_0_10"/>
<keyword evidence="5 6" id="KW-0472">Membrane</keyword>
<evidence type="ECO:0000256" key="3">
    <source>
        <dbReference type="ARBA" id="ARBA00022692"/>
    </source>
</evidence>
<feature type="transmembrane region" description="Helical" evidence="6">
    <location>
        <begin position="125"/>
        <end position="143"/>
    </location>
</feature>
<feature type="transmembrane region" description="Helical" evidence="6">
    <location>
        <begin position="465"/>
        <end position="487"/>
    </location>
</feature>
<sequence length="506" mass="55156">MSSIKANIFTNYVSQFYVAGIGILMVPFYIRYMGAEAYGLIGFYTLLQSWFMLLDMGLTPTMQRETARFHGGSIDAISFRRVVRALEGLFLGVSIIGGGVLFFSSGYIAYSWLKASSLPYSEVHAAIGTMAFIIAFRWMGGLYRGAIVGSEKLAWLGGFNAFLATIKSLGVVPLLLFVGVAPRIFFGYQLVIALIELIGLMLYAYRLLPDIPKGAVLSWDIRHIRPLLRFSLTLAFTSSVWILTTQMDKLVLSKILPLADYGYFTLAVLVASVVIMISSPVGSAIMPRLSKCDAAGDSSGLILVYKNATQLVSVVAGSAAITLVFCAERVLYVWTGDHELARQAAPVLQAYALGNGVLAVGAFPYYLQYAKGDLRVHFIWNIGSLIVLVPSVIWVAERYGGVGAGYVWLVMNLLGVLTLPPLIHHKFYPGLNRKWFSDDVLVIFASGACAGLVVTLLLATGADRWLQLIEVLAVGIAVLSASSLASAEIRKRLNKLRVFLLQRATA</sequence>
<feature type="transmembrane region" description="Helical" evidence="6">
    <location>
        <begin position="263"/>
        <end position="281"/>
    </location>
</feature>
<accession>Q3B4U1</accession>
<dbReference type="EMBL" id="CP000096">
    <property type="protein sequence ID" value="ABB23640.1"/>
    <property type="molecule type" value="Genomic_DNA"/>
</dbReference>
<keyword evidence="4 6" id="KW-1133">Transmembrane helix</keyword>
<organism evidence="7 8">
    <name type="scientific">Chlorobium luteolum (strain DSM 273 / BCRC 81028 / 2530)</name>
    <name type="common">Pelodictyon luteolum</name>
    <dbReference type="NCBI Taxonomy" id="319225"/>
    <lineage>
        <taxon>Bacteria</taxon>
        <taxon>Pseudomonadati</taxon>
        <taxon>Chlorobiota</taxon>
        <taxon>Chlorobiia</taxon>
        <taxon>Chlorobiales</taxon>
        <taxon>Chlorobiaceae</taxon>
        <taxon>Chlorobium/Pelodictyon group</taxon>
        <taxon>Pelodictyon</taxon>
    </lineage>
</organism>
<feature type="transmembrane region" description="Helical" evidence="6">
    <location>
        <begin position="226"/>
        <end position="243"/>
    </location>
</feature>
<evidence type="ECO:0000256" key="6">
    <source>
        <dbReference type="SAM" id="Phobius"/>
    </source>
</evidence>
<proteinExistence type="predicted"/>
<feature type="transmembrane region" description="Helical" evidence="6">
    <location>
        <begin position="12"/>
        <end position="32"/>
    </location>
</feature>
<dbReference type="InterPro" id="IPR002797">
    <property type="entry name" value="Polysacc_synth"/>
</dbReference>
<dbReference type="Pfam" id="PF01943">
    <property type="entry name" value="Polysacc_synt"/>
    <property type="match status" value="1"/>
</dbReference>
<gene>
    <name evidence="7" type="ordered locus">Plut_0767</name>
</gene>
<dbReference type="AlphaFoldDB" id="Q3B4U1"/>
<keyword evidence="3 6" id="KW-0812">Transmembrane</keyword>
<dbReference type="Proteomes" id="UP000002709">
    <property type="component" value="Chromosome"/>
</dbReference>
<dbReference type="eggNOG" id="COG2244">
    <property type="taxonomic scope" value="Bacteria"/>
</dbReference>